<evidence type="ECO:0000259" key="5">
    <source>
        <dbReference type="Pfam" id="PF04357"/>
    </source>
</evidence>
<gene>
    <name evidence="6" type="ORF">DFO77_12161</name>
</gene>
<organism evidence="6 7">
    <name type="scientific">Marinilabilia salmonicolor</name>
    <dbReference type="NCBI Taxonomy" id="989"/>
    <lineage>
        <taxon>Bacteria</taxon>
        <taxon>Pseudomonadati</taxon>
        <taxon>Bacteroidota</taxon>
        <taxon>Bacteroidia</taxon>
        <taxon>Marinilabiliales</taxon>
        <taxon>Marinilabiliaceae</taxon>
        <taxon>Marinilabilia</taxon>
    </lineage>
</organism>
<keyword evidence="4" id="KW-0472">Membrane</keyword>
<comment type="caution">
    <text evidence="6">The sequence shown here is derived from an EMBL/GenBank/DDBJ whole genome shotgun (WGS) entry which is preliminary data.</text>
</comment>
<evidence type="ECO:0000256" key="1">
    <source>
        <dbReference type="ARBA" id="ARBA00004167"/>
    </source>
</evidence>
<comment type="subcellular location">
    <subcellularLocation>
        <location evidence="1">Membrane</location>
        <topology evidence="1">Single-pass membrane protein</topology>
    </subcellularLocation>
</comment>
<keyword evidence="2" id="KW-0812">Transmembrane</keyword>
<keyword evidence="3" id="KW-1133">Transmembrane helix</keyword>
<dbReference type="PANTHER" id="PTHR36985:SF1">
    <property type="entry name" value="TRANSLOCATION AND ASSEMBLY MODULE SUBUNIT TAMB"/>
    <property type="match status" value="1"/>
</dbReference>
<evidence type="ECO:0000256" key="4">
    <source>
        <dbReference type="ARBA" id="ARBA00023136"/>
    </source>
</evidence>
<name>A0A2T0XTN1_9BACT</name>
<dbReference type="InterPro" id="IPR008023">
    <property type="entry name" value="DUF748"/>
</dbReference>
<feature type="domain" description="Translocation and assembly module TamB C-terminal" evidence="5">
    <location>
        <begin position="914"/>
        <end position="1287"/>
    </location>
</feature>
<evidence type="ECO:0000256" key="2">
    <source>
        <dbReference type="ARBA" id="ARBA00022692"/>
    </source>
</evidence>
<evidence type="ECO:0000313" key="6">
    <source>
        <dbReference type="EMBL" id="RCW30624.1"/>
    </source>
</evidence>
<dbReference type="InterPro" id="IPR007452">
    <property type="entry name" value="TamB_C"/>
</dbReference>
<reference evidence="6 7" key="1">
    <citation type="submission" date="2018-07" db="EMBL/GenBank/DDBJ databases">
        <title>Freshwater and sediment microbial communities from various areas in North America, analyzing microbe dynamics in response to fracking.</title>
        <authorList>
            <person name="Lamendella R."/>
        </authorList>
    </citation>
    <scope>NUCLEOTIDE SEQUENCE [LARGE SCALE GENOMIC DNA]</scope>
    <source>
        <strain evidence="6 7">160A</strain>
    </source>
</reference>
<protein>
    <submittedName>
        <fullName evidence="6">Autotransporter translocation and assembly factor TamB</fullName>
    </submittedName>
</protein>
<evidence type="ECO:0000256" key="3">
    <source>
        <dbReference type="ARBA" id="ARBA00022989"/>
    </source>
</evidence>
<dbReference type="Proteomes" id="UP000252733">
    <property type="component" value="Unassembled WGS sequence"/>
</dbReference>
<accession>A0A2T0XTN1</accession>
<dbReference type="EMBL" id="QPIZ01000021">
    <property type="protein sequence ID" value="RCW30624.1"/>
    <property type="molecule type" value="Genomic_DNA"/>
</dbReference>
<proteinExistence type="predicted"/>
<dbReference type="Pfam" id="PF04357">
    <property type="entry name" value="TamB"/>
    <property type="match status" value="1"/>
</dbReference>
<dbReference type="Pfam" id="PF05359">
    <property type="entry name" value="DUF748"/>
    <property type="match status" value="1"/>
</dbReference>
<dbReference type="GO" id="GO:0009306">
    <property type="term" value="P:protein secretion"/>
    <property type="evidence" value="ECO:0007669"/>
    <property type="project" value="InterPro"/>
</dbReference>
<sequence length="1291" mass="142907">MLFNMQKLIKYIVFFFAGLIVLVLLLLLFTQTSVFRGIVRSQVVKIANEQLDGEVKLEKVEGSFFSSLSLQGLWVGETEGDTLLAFDRLSLRYSLWPLLTGKVFVASIDIENPVVNVVQYPDSSWNFQNIFPESEEKQDTSSASPEMSFELGVFNLSNGRINVSMSDTMVPGYLSNLNIEVGGRYSPGEMKVDLRHLGFQTPEGVTDVKHFQAGVGLRDSVWSVQNLALVTSLNRVDFKGSYAGLDSLSGDLDTEPVHLEEFAWVMPDFRLGVTPRVDFKSTVANSHLNLELEVAWQDQKIGVQGSVQNFPDALRDSLRHQAELDLQVDIQNMNPEQWLVLSDLPLILNGVLNISGNGLAGSTQPLRLTGDLSGTRWQEYQLEEFEIDGSFLDGQTEVKAGFLLGLGSFDLEASANLNQDKGPVAVKLDVTSFPADRFLPEWGDSTLLNLKLKAEGTGTDFASLDAGFSFLMHQSLAAGVSVDSLLMSGRIQQGSVLLDTMRFQNSSMSLNARGSYDKQGELSSDFDVTLRDLTAFSRYVDQPVSWKMLEISGTANGRADSLMTDVLMHSDSLVYDTVATVGALRLKADGFLSSKGFSGIGDLRVKEIRASGQEADSLDLKATLGIDDWDAQLNLWLPDSLSLNTRILGNMSMPFRFQIPKLDIFTPYEQFSLAGKGPTVLIDSVRMSLDSLRMIARQNSAFKLTANGKYIPGDSVSSAVSIDQFDLSLIEKFLEQDLPLSGMASLKILADGSLSNPVLDFKMRMDSLEAYNARIKELDVGVSHKSDTLRASLLIRSNQDDSIMANGFSVVNVNLTDSQMVSTLKTINGEIVANKVRPSAFFVFDNQDEQLLKALLDMDVKVSGEVVSPVMRGFIRLTNGRLSWPAYGISYSDLKLVANLDSNSVVIDSLFARSEKGSMLVKGDLAFDSTFVSGNLADADVSVKADEFFLSRHRNHEIQINSDLWVRMKDEIPEFGGDLTVLRSSFYLPAILDMGGSSDINEPMLVRALEQQNEDTLLVRQGDTLRISRRDSLPSSDMVKSLTGRLNVKIPRNTWIKSEDMNLELYGDFDLLKNNAYFEIFGSLGISRGYYTLYGRKLIIQEGELNFQGGEEINPRVNLEASYQFRGKDKQKNELIMKAAGTAFEPNLSFTLNGSSITERDAMAYLIFNQSFDELSFGNQQGVSGNVPSAMLSGLVSSQLTKTIGNTFNLDMVEVQAGDNWESATFMVGKYITNNLFVTYQRGFGENEDESLTPQTITLEYEVTRNLFLRLTQGDVKDSGVDVILKFEKKK</sequence>
<keyword evidence="7" id="KW-1185">Reference proteome</keyword>
<evidence type="ECO:0000313" key="7">
    <source>
        <dbReference type="Proteomes" id="UP000252733"/>
    </source>
</evidence>
<dbReference type="PANTHER" id="PTHR36985">
    <property type="entry name" value="TRANSLOCATION AND ASSEMBLY MODULE SUBUNIT TAMB"/>
    <property type="match status" value="1"/>
</dbReference>
<dbReference type="GO" id="GO:0005886">
    <property type="term" value="C:plasma membrane"/>
    <property type="evidence" value="ECO:0007669"/>
    <property type="project" value="InterPro"/>
</dbReference>